<keyword evidence="1" id="KW-0472">Membrane</keyword>
<evidence type="ECO:0000313" key="4">
    <source>
        <dbReference type="Proteomes" id="UP000031552"/>
    </source>
</evidence>
<evidence type="ECO:0000259" key="2">
    <source>
        <dbReference type="PROSITE" id="PS50181"/>
    </source>
</evidence>
<dbReference type="Pfam" id="PF12937">
    <property type="entry name" value="F-box-like"/>
    <property type="match status" value="1"/>
</dbReference>
<organism evidence="3 4">
    <name type="scientific">Candidatus Criblamydia sequanensis CRIB-18</name>
    <dbReference type="NCBI Taxonomy" id="1437425"/>
    <lineage>
        <taxon>Bacteria</taxon>
        <taxon>Pseudomonadati</taxon>
        <taxon>Chlamydiota</taxon>
        <taxon>Chlamydiia</taxon>
        <taxon>Parachlamydiales</taxon>
        <taxon>Candidatus Criblamydiaceae</taxon>
        <taxon>Candidatus Criblamydia</taxon>
    </lineage>
</organism>
<dbReference type="Gene3D" id="1.20.1280.50">
    <property type="match status" value="1"/>
</dbReference>
<reference evidence="3" key="1">
    <citation type="submission" date="2013-12" db="EMBL/GenBank/DDBJ databases">
        <authorList>
            <person name="Linke B."/>
        </authorList>
    </citation>
    <scope>NUCLEOTIDE SEQUENCE [LARGE SCALE GENOMIC DNA]</scope>
    <source>
        <strain evidence="3">CRIB-18</strain>
    </source>
</reference>
<proteinExistence type="predicted"/>
<keyword evidence="1" id="KW-1133">Transmembrane helix</keyword>
<dbReference type="AlphaFoldDB" id="A0A090CYA6"/>
<dbReference type="SUPFAM" id="SSF81383">
    <property type="entry name" value="F-box domain"/>
    <property type="match status" value="1"/>
</dbReference>
<feature type="domain" description="F-box" evidence="2">
    <location>
        <begin position="2"/>
        <end position="48"/>
    </location>
</feature>
<dbReference type="RefSeq" id="WP_041016954.1">
    <property type="nucleotide sequence ID" value="NZ_CCEJ010000003.1"/>
</dbReference>
<dbReference type="PROSITE" id="PS50181">
    <property type="entry name" value="FBOX"/>
    <property type="match status" value="1"/>
</dbReference>
<reference evidence="3" key="2">
    <citation type="submission" date="2014-09" db="EMBL/GenBank/DDBJ databases">
        <title>Criblamydia sequanensis harbors a mega-plasmid encoding arsenite resistance.</title>
        <authorList>
            <person name="Bertelli C."/>
            <person name="Goesmann A."/>
            <person name="Greub G."/>
        </authorList>
    </citation>
    <scope>NUCLEOTIDE SEQUENCE [LARGE SCALE GENOMIC DNA]</scope>
    <source>
        <strain evidence="3">CRIB-18</strain>
    </source>
</reference>
<evidence type="ECO:0000256" key="1">
    <source>
        <dbReference type="SAM" id="Phobius"/>
    </source>
</evidence>
<dbReference type="InterPro" id="IPR001810">
    <property type="entry name" value="F-box_dom"/>
</dbReference>
<dbReference type="EMBL" id="CCEJ010000003">
    <property type="protein sequence ID" value="CDR33467.1"/>
    <property type="molecule type" value="Genomic_DNA"/>
</dbReference>
<evidence type="ECO:0000313" key="3">
    <source>
        <dbReference type="EMBL" id="CDR33467.1"/>
    </source>
</evidence>
<gene>
    <name evidence="3" type="ORF">CSEC_0634</name>
</gene>
<keyword evidence="4" id="KW-1185">Reference proteome</keyword>
<dbReference type="Proteomes" id="UP000031552">
    <property type="component" value="Unassembled WGS sequence"/>
</dbReference>
<dbReference type="SMART" id="SM00256">
    <property type="entry name" value="FBOX"/>
    <property type="match status" value="1"/>
</dbReference>
<dbReference type="OrthoDB" id="9696541at2"/>
<name>A0A090CYA6_9BACT</name>
<feature type="transmembrane region" description="Helical" evidence="1">
    <location>
        <begin position="206"/>
        <end position="224"/>
    </location>
</feature>
<keyword evidence="1" id="KW-0812">Transmembrane</keyword>
<dbReference type="InterPro" id="IPR036047">
    <property type="entry name" value="F-box-like_dom_sf"/>
</dbReference>
<comment type="caution">
    <text evidence="3">The sequence shown here is derived from an EMBL/GenBank/DDBJ whole genome shotgun (WGS) entry which is preliminary data.</text>
</comment>
<accession>A0A090CYA6</accession>
<sequence length="227" mass="26388">MNVSINTFPEELLINIFSYLEPKELANTALVSKKWNTLSCDNSLWKIVSERIPLELEYGEKGIKHALSKIRQITNYHELMEDFKTFSESIEENQTAFYECLFVKNSPCYFNIEFGVIKDPTKATEVVRQVLFVKKQEYNGSIVYGERSEYFRGRIPSALTYKELKNSIDNEIYELMSFLNKQIESKQESLYIGKDKMSKIKTIERLISIGSVAAIILGIAIYNFDFY</sequence>
<protein>
    <submittedName>
        <fullName evidence="3">Membrane protein</fullName>
    </submittedName>
</protein>